<keyword evidence="3" id="KW-0408">Iron</keyword>
<feature type="domain" description="ATPase BadF/BadG/BcrA/BcrD type" evidence="5">
    <location>
        <begin position="6"/>
        <end position="256"/>
    </location>
</feature>
<sequence>MRIAAGVDVGSTQTKAVLLADNGGRKVLARKLTDTGANVQKAAERAFDLCCEEAGIKTADVGFVVGTGYGRYKISFGNAQMTEISCHARGASFLCPGTRTVIDMGGQDSKAISVGPSGEVLDFVMNDKCAAGTGRFLANAAEVIGIGLDEIGPLALEAKRPVKIATVCTVFVEADILSYLANGKKPADILGGVHLAIAKRTLSLARRVNIEPEITMTGGVARNAGMVHALEEVLGAKMNVTPDAHFMGAVGAALFALEKMDDSFEMGWTKDYASHRGN</sequence>
<keyword evidence="2" id="KW-0479">Metal-binding</keyword>
<evidence type="ECO:0000313" key="7">
    <source>
        <dbReference type="Proteomes" id="UP000779809"/>
    </source>
</evidence>
<reference evidence="6" key="1">
    <citation type="submission" date="2020-07" db="EMBL/GenBank/DDBJ databases">
        <title>Huge and variable diversity of episymbiotic CPR bacteria and DPANN archaea in groundwater ecosystems.</title>
        <authorList>
            <person name="He C.Y."/>
            <person name="Keren R."/>
            <person name="Whittaker M."/>
            <person name="Farag I.F."/>
            <person name="Doudna J."/>
            <person name="Cate J.H.D."/>
            <person name="Banfield J.F."/>
        </authorList>
    </citation>
    <scope>NUCLEOTIDE SEQUENCE</scope>
    <source>
        <strain evidence="6">NC_groundwater_580_Pr5_B-0.1um_64_19</strain>
    </source>
</reference>
<evidence type="ECO:0000256" key="2">
    <source>
        <dbReference type="ARBA" id="ARBA00022723"/>
    </source>
</evidence>
<evidence type="ECO:0000256" key="3">
    <source>
        <dbReference type="ARBA" id="ARBA00023004"/>
    </source>
</evidence>
<dbReference type="PANTHER" id="PTHR32329:SF2">
    <property type="entry name" value="BIFUNCTIONAL PROTEIN [INCLUDES 2-HYDROXYACYL-COA DEHYDRATASE (N-TER) AND ITS ACTIVATOR DOMAIN (C_TERM)"/>
    <property type="match status" value="1"/>
</dbReference>
<dbReference type="Pfam" id="PF01869">
    <property type="entry name" value="BcrAD_BadFG"/>
    <property type="match status" value="1"/>
</dbReference>
<dbReference type="PANTHER" id="PTHR32329">
    <property type="entry name" value="BIFUNCTIONAL PROTEIN [INCLUDES 2-HYDROXYACYL-COA DEHYDRATASE (N-TER) AND ITS ACTIVATOR DOMAIN (C_TERM)-RELATED"/>
    <property type="match status" value="1"/>
</dbReference>
<dbReference type="EMBL" id="JACPNR010000011">
    <property type="protein sequence ID" value="MBI2679052.1"/>
    <property type="molecule type" value="Genomic_DNA"/>
</dbReference>
<accession>A0A932A9A6</accession>
<dbReference type="InterPro" id="IPR002731">
    <property type="entry name" value="ATPase_BadF"/>
</dbReference>
<dbReference type="GO" id="GO:0051536">
    <property type="term" value="F:iron-sulfur cluster binding"/>
    <property type="evidence" value="ECO:0007669"/>
    <property type="project" value="UniProtKB-KW"/>
</dbReference>
<dbReference type="AlphaFoldDB" id="A0A932A9A6"/>
<evidence type="ECO:0000259" key="5">
    <source>
        <dbReference type="Pfam" id="PF01869"/>
    </source>
</evidence>
<dbReference type="InterPro" id="IPR051805">
    <property type="entry name" value="Dehydratase_Activator_Redct"/>
</dbReference>
<dbReference type="NCBIfam" id="TIGR00241">
    <property type="entry name" value="CoA_E_activ"/>
    <property type="match status" value="1"/>
</dbReference>
<keyword evidence="4" id="KW-0411">Iron-sulfur</keyword>
<dbReference type="Proteomes" id="UP000779809">
    <property type="component" value="Unassembled WGS sequence"/>
</dbReference>
<dbReference type="SUPFAM" id="SSF53067">
    <property type="entry name" value="Actin-like ATPase domain"/>
    <property type="match status" value="1"/>
</dbReference>
<dbReference type="Gene3D" id="3.30.420.40">
    <property type="match status" value="2"/>
</dbReference>
<comment type="caution">
    <text evidence="6">The sequence shown here is derived from an EMBL/GenBank/DDBJ whole genome shotgun (WGS) entry which is preliminary data.</text>
</comment>
<evidence type="ECO:0000313" key="6">
    <source>
        <dbReference type="EMBL" id="MBI2679052.1"/>
    </source>
</evidence>
<proteinExistence type="predicted"/>
<organism evidence="6 7">
    <name type="scientific">Candidatus Korobacter versatilis</name>
    <dbReference type="NCBI Taxonomy" id="658062"/>
    <lineage>
        <taxon>Bacteria</taxon>
        <taxon>Pseudomonadati</taxon>
        <taxon>Acidobacteriota</taxon>
        <taxon>Terriglobia</taxon>
        <taxon>Terriglobales</taxon>
        <taxon>Candidatus Korobacteraceae</taxon>
        <taxon>Candidatus Korobacter</taxon>
    </lineage>
</organism>
<evidence type="ECO:0000256" key="4">
    <source>
        <dbReference type="ARBA" id="ARBA00023014"/>
    </source>
</evidence>
<gene>
    <name evidence="6" type="ORF">HYX28_09750</name>
</gene>
<evidence type="ECO:0000256" key="1">
    <source>
        <dbReference type="ARBA" id="ARBA00001966"/>
    </source>
</evidence>
<dbReference type="InterPro" id="IPR008275">
    <property type="entry name" value="CoA_E_activase_dom"/>
</dbReference>
<name>A0A932A9A6_9BACT</name>
<protein>
    <submittedName>
        <fullName evidence="6">2-hydroxyglutaryl-CoA dehydratase</fullName>
    </submittedName>
</protein>
<dbReference type="GO" id="GO:0046872">
    <property type="term" value="F:metal ion binding"/>
    <property type="evidence" value="ECO:0007669"/>
    <property type="project" value="UniProtKB-KW"/>
</dbReference>
<dbReference type="CDD" id="cd24104">
    <property type="entry name" value="ASKHA_NBD_benz_CoA_BcrA_BadF"/>
    <property type="match status" value="1"/>
</dbReference>
<dbReference type="InterPro" id="IPR043129">
    <property type="entry name" value="ATPase_NBD"/>
</dbReference>
<comment type="cofactor">
    <cofactor evidence="1">
        <name>[4Fe-4S] cluster</name>
        <dbReference type="ChEBI" id="CHEBI:49883"/>
    </cofactor>
</comment>